<accession>A0A4S2EL88</accession>
<evidence type="ECO:0000313" key="3">
    <source>
        <dbReference type="EMBL" id="TGY56547.1"/>
    </source>
</evidence>
<reference evidence="3 4" key="1">
    <citation type="submission" date="2019-04" db="EMBL/GenBank/DDBJ databases">
        <title>Microbes associate with the intestines of laboratory mice.</title>
        <authorList>
            <person name="Navarre W."/>
            <person name="Wong E."/>
            <person name="Huang K."/>
            <person name="Tropini C."/>
            <person name="Ng K."/>
            <person name="Yu B."/>
        </authorList>
    </citation>
    <scope>NUCLEOTIDE SEQUENCE [LARGE SCALE GENOMIC DNA]</scope>
    <source>
        <strain evidence="3 4">NM39_I3</strain>
    </source>
</reference>
<feature type="chain" id="PRO_5020314136" evidence="2">
    <location>
        <begin position="22"/>
        <end position="303"/>
    </location>
</feature>
<dbReference type="SUPFAM" id="SSF82171">
    <property type="entry name" value="DPP6 N-terminal domain-like"/>
    <property type="match status" value="1"/>
</dbReference>
<dbReference type="Proteomes" id="UP000310032">
    <property type="component" value="Unassembled WGS sequence"/>
</dbReference>
<dbReference type="RefSeq" id="WP_135959451.1">
    <property type="nucleotide sequence ID" value="NZ_SRYM01000034.1"/>
</dbReference>
<gene>
    <name evidence="3" type="ORF">E5342_11915</name>
</gene>
<proteinExistence type="inferred from homology"/>
<dbReference type="AlphaFoldDB" id="A0A4S2EL88"/>
<dbReference type="PANTHER" id="PTHR36842">
    <property type="entry name" value="PROTEIN TOLB HOMOLOG"/>
    <property type="match status" value="1"/>
</dbReference>
<dbReference type="EMBL" id="SRYM01000034">
    <property type="protein sequence ID" value="TGY56547.1"/>
    <property type="molecule type" value="Genomic_DNA"/>
</dbReference>
<dbReference type="InterPro" id="IPR011659">
    <property type="entry name" value="WD40"/>
</dbReference>
<evidence type="ECO:0000256" key="1">
    <source>
        <dbReference type="ARBA" id="ARBA00009820"/>
    </source>
</evidence>
<sequence>MKHLWIAALAACSLLTGYAQKQKVTSVLEVMDITTGQRSVIKEFSFLIEAPNWTPDGQWLVYNSGGKLYKLSTESPSEPQLIPSDYAARCNNDHVISTDGKQIAISNGTREDGRSRIYILPFEGGIPRLITPLGPSYLHGWSPDGKQLAYCAERKGNFDVYVIPALGGEEIRLTTAEGLDDGPEYSPCGQYIWFNSVRTGLMQVWRMRADGSEQTQMTFDETRNSWFPHVSPNGKLVVFITYKKGDLEPGQHLANKHVELRLMPAEGGEPKTIVKLFGGQGTINVNSWAPDSKRFAFVSYRME</sequence>
<keyword evidence="2" id="KW-0732">Signal</keyword>
<dbReference type="Gene3D" id="2.120.10.30">
    <property type="entry name" value="TolB, C-terminal domain"/>
    <property type="match status" value="1"/>
</dbReference>
<dbReference type="PANTHER" id="PTHR36842:SF1">
    <property type="entry name" value="PROTEIN TOLB"/>
    <property type="match status" value="1"/>
</dbReference>
<dbReference type="InterPro" id="IPR011042">
    <property type="entry name" value="6-blade_b-propeller_TolB-like"/>
</dbReference>
<dbReference type="Pfam" id="PF07676">
    <property type="entry name" value="PD40"/>
    <property type="match status" value="3"/>
</dbReference>
<organism evidence="3 4">
    <name type="scientific">Parabacteroides distasonis</name>
    <dbReference type="NCBI Taxonomy" id="823"/>
    <lineage>
        <taxon>Bacteria</taxon>
        <taxon>Pseudomonadati</taxon>
        <taxon>Bacteroidota</taxon>
        <taxon>Bacteroidia</taxon>
        <taxon>Bacteroidales</taxon>
        <taxon>Tannerellaceae</taxon>
        <taxon>Parabacteroides</taxon>
    </lineage>
</organism>
<comment type="similarity">
    <text evidence="1">Belongs to the TolB family.</text>
</comment>
<comment type="caution">
    <text evidence="3">The sequence shown here is derived from an EMBL/GenBank/DDBJ whole genome shotgun (WGS) entry which is preliminary data.</text>
</comment>
<protein>
    <submittedName>
        <fullName evidence="3">Transporter</fullName>
    </submittedName>
</protein>
<name>A0A4S2EL88_PARDI</name>
<feature type="signal peptide" evidence="2">
    <location>
        <begin position="1"/>
        <end position="21"/>
    </location>
</feature>
<evidence type="ECO:0000256" key="2">
    <source>
        <dbReference type="SAM" id="SignalP"/>
    </source>
</evidence>
<evidence type="ECO:0000313" key="4">
    <source>
        <dbReference type="Proteomes" id="UP000310032"/>
    </source>
</evidence>